<evidence type="ECO:0000259" key="5">
    <source>
        <dbReference type="PROSITE" id="PS00486"/>
    </source>
</evidence>
<dbReference type="GO" id="GO:0005524">
    <property type="term" value="F:ATP binding"/>
    <property type="evidence" value="ECO:0007669"/>
    <property type="project" value="UniProtKB-KW"/>
</dbReference>
<evidence type="ECO:0000256" key="3">
    <source>
        <dbReference type="ARBA" id="ARBA00023125"/>
    </source>
</evidence>
<dbReference type="InterPro" id="IPR036187">
    <property type="entry name" value="DNA_mismatch_repair_MutS_sf"/>
</dbReference>
<dbReference type="EMBL" id="BARW01020174">
    <property type="protein sequence ID" value="GAI89063.1"/>
    <property type="molecule type" value="Genomic_DNA"/>
</dbReference>
<feature type="non-terminal residue" evidence="6">
    <location>
        <position position="273"/>
    </location>
</feature>
<feature type="non-terminal residue" evidence="6">
    <location>
        <position position="1"/>
    </location>
</feature>
<dbReference type="Gene3D" id="1.10.1420.10">
    <property type="match status" value="1"/>
</dbReference>
<dbReference type="Gene3D" id="3.40.50.300">
    <property type="entry name" value="P-loop containing nucleotide triphosphate hydrolases"/>
    <property type="match status" value="1"/>
</dbReference>
<evidence type="ECO:0000256" key="4">
    <source>
        <dbReference type="SAM" id="Phobius"/>
    </source>
</evidence>
<comment type="caution">
    <text evidence="6">The sequence shown here is derived from an EMBL/GenBank/DDBJ whole genome shotgun (WGS) entry which is preliminary data.</text>
</comment>
<dbReference type="InterPro" id="IPR045076">
    <property type="entry name" value="MutS"/>
</dbReference>
<evidence type="ECO:0000256" key="1">
    <source>
        <dbReference type="ARBA" id="ARBA00022741"/>
    </source>
</evidence>
<dbReference type="Pfam" id="PF00488">
    <property type="entry name" value="MutS_V"/>
    <property type="match status" value="1"/>
</dbReference>
<dbReference type="Pfam" id="PF05190">
    <property type="entry name" value="MutS_IV"/>
    <property type="match status" value="1"/>
</dbReference>
<dbReference type="PROSITE" id="PS00486">
    <property type="entry name" value="DNA_MISMATCH_REPAIR_2"/>
    <property type="match status" value="1"/>
</dbReference>
<accession>X1S7Z8</accession>
<reference evidence="6" key="1">
    <citation type="journal article" date="2014" name="Front. Microbiol.">
        <title>High frequency of phylogenetically diverse reductive dehalogenase-homologous genes in deep subseafloor sedimentary metagenomes.</title>
        <authorList>
            <person name="Kawai M."/>
            <person name="Futagami T."/>
            <person name="Toyoda A."/>
            <person name="Takaki Y."/>
            <person name="Nishi S."/>
            <person name="Hori S."/>
            <person name="Arai W."/>
            <person name="Tsubouchi T."/>
            <person name="Morono Y."/>
            <person name="Uchiyama I."/>
            <person name="Ito T."/>
            <person name="Fujiyama A."/>
            <person name="Inagaki F."/>
            <person name="Takami H."/>
        </authorList>
    </citation>
    <scope>NUCLEOTIDE SEQUENCE</scope>
    <source>
        <strain evidence="6">Expedition CK06-06</strain>
    </source>
</reference>
<dbReference type="SMART" id="SM00534">
    <property type="entry name" value="MUTSac"/>
    <property type="match status" value="1"/>
</dbReference>
<dbReference type="InterPro" id="IPR027417">
    <property type="entry name" value="P-loop_NTPase"/>
</dbReference>
<keyword evidence="1" id="KW-0547">Nucleotide-binding</keyword>
<dbReference type="GO" id="GO:0140664">
    <property type="term" value="F:ATP-dependent DNA damage sensor activity"/>
    <property type="evidence" value="ECO:0007669"/>
    <property type="project" value="InterPro"/>
</dbReference>
<keyword evidence="4" id="KW-0812">Transmembrane</keyword>
<keyword evidence="2" id="KW-0067">ATP-binding</keyword>
<dbReference type="PANTHER" id="PTHR11361:SF34">
    <property type="entry name" value="DNA MISMATCH REPAIR PROTEIN MSH1, MITOCHONDRIAL"/>
    <property type="match status" value="1"/>
</dbReference>
<dbReference type="GO" id="GO:0005829">
    <property type="term" value="C:cytosol"/>
    <property type="evidence" value="ECO:0007669"/>
    <property type="project" value="TreeGrafter"/>
</dbReference>
<gene>
    <name evidence="6" type="ORF">S12H4_34138</name>
</gene>
<dbReference type="GO" id="GO:0006298">
    <property type="term" value="P:mismatch repair"/>
    <property type="evidence" value="ECO:0007669"/>
    <property type="project" value="InterPro"/>
</dbReference>
<organism evidence="6">
    <name type="scientific">marine sediment metagenome</name>
    <dbReference type="NCBI Taxonomy" id="412755"/>
    <lineage>
        <taxon>unclassified sequences</taxon>
        <taxon>metagenomes</taxon>
        <taxon>ecological metagenomes</taxon>
    </lineage>
</organism>
<keyword evidence="4" id="KW-0472">Membrane</keyword>
<dbReference type="GO" id="GO:0030983">
    <property type="term" value="F:mismatched DNA binding"/>
    <property type="evidence" value="ECO:0007669"/>
    <property type="project" value="InterPro"/>
</dbReference>
<protein>
    <recommendedName>
        <fullName evidence="5">DNA mismatch repair proteins mutS family domain-containing protein</fullName>
    </recommendedName>
</protein>
<dbReference type="InterPro" id="IPR000432">
    <property type="entry name" value="DNA_mismatch_repair_MutS_C"/>
</dbReference>
<sequence>ERTGIKSLKVGYNKVFGYYIEVSKTNLGQVPQDYIRKQTLVGGERFFTPELKEYESLILNAQERMTELESTLFRQVCFQVGTASEQILAVANAIANVDAFSSLAEVAVRYSYVRPKLTTDNEIIISEGRHPVVERSLVDASFVPNDIYLSNDDAQLIILTGPNMSGKSTYLRQVALIVLLAQIGSFVPATSATIGLVDRIFTRIGAREDITAGQSTFMVEMVETANILNNATPRSLIILDEIGRGTSTYDGLSIAHAVAEYIHNHPKLGAKTV</sequence>
<dbReference type="PANTHER" id="PTHR11361">
    <property type="entry name" value="DNA MISMATCH REPAIR PROTEIN MUTS FAMILY MEMBER"/>
    <property type="match status" value="1"/>
</dbReference>
<evidence type="ECO:0000256" key="2">
    <source>
        <dbReference type="ARBA" id="ARBA00022840"/>
    </source>
</evidence>
<feature type="transmembrane region" description="Helical" evidence="4">
    <location>
        <begin position="174"/>
        <end position="197"/>
    </location>
</feature>
<name>X1S7Z8_9ZZZZ</name>
<proteinExistence type="predicted"/>
<feature type="domain" description="DNA mismatch repair proteins mutS family" evidence="5">
    <location>
        <begin position="235"/>
        <end position="251"/>
    </location>
</feature>
<dbReference type="AlphaFoldDB" id="X1S7Z8"/>
<keyword evidence="3" id="KW-0238">DNA-binding</keyword>
<keyword evidence="4" id="KW-1133">Transmembrane helix</keyword>
<evidence type="ECO:0000313" key="6">
    <source>
        <dbReference type="EMBL" id="GAI89063.1"/>
    </source>
</evidence>
<dbReference type="SUPFAM" id="SSF48334">
    <property type="entry name" value="DNA repair protein MutS, domain III"/>
    <property type="match status" value="1"/>
</dbReference>
<dbReference type="SUPFAM" id="SSF52540">
    <property type="entry name" value="P-loop containing nucleoside triphosphate hydrolases"/>
    <property type="match status" value="1"/>
</dbReference>
<dbReference type="InterPro" id="IPR007861">
    <property type="entry name" value="DNA_mismatch_repair_MutS_clamp"/>
</dbReference>